<dbReference type="EMBL" id="SMMG02000001">
    <property type="protein sequence ID" value="KAA3489013.1"/>
    <property type="molecule type" value="Genomic_DNA"/>
</dbReference>
<evidence type="ECO:0000313" key="2">
    <source>
        <dbReference type="EMBL" id="KAA3489013.1"/>
    </source>
</evidence>
<dbReference type="Pfam" id="PF13456">
    <property type="entry name" value="RVT_3"/>
    <property type="match status" value="1"/>
</dbReference>
<protein>
    <submittedName>
        <fullName evidence="2">Protein QUIRKY-like</fullName>
    </submittedName>
</protein>
<dbReference type="Proteomes" id="UP000325315">
    <property type="component" value="Unassembled WGS sequence"/>
</dbReference>
<keyword evidence="3" id="KW-1185">Reference proteome</keyword>
<evidence type="ECO:0000259" key="1">
    <source>
        <dbReference type="Pfam" id="PF13456"/>
    </source>
</evidence>
<accession>A0A5B6X5J5</accession>
<feature type="domain" description="RNase H type-1" evidence="1">
    <location>
        <begin position="12"/>
        <end position="52"/>
    </location>
</feature>
<evidence type="ECO:0000313" key="3">
    <source>
        <dbReference type="Proteomes" id="UP000325315"/>
    </source>
</evidence>
<dbReference type="InterPro" id="IPR002156">
    <property type="entry name" value="RNaseH_domain"/>
</dbReference>
<dbReference type="OrthoDB" id="986023at2759"/>
<organism evidence="2 3">
    <name type="scientific">Gossypium australe</name>
    <dbReference type="NCBI Taxonomy" id="47621"/>
    <lineage>
        <taxon>Eukaryota</taxon>
        <taxon>Viridiplantae</taxon>
        <taxon>Streptophyta</taxon>
        <taxon>Embryophyta</taxon>
        <taxon>Tracheophyta</taxon>
        <taxon>Spermatophyta</taxon>
        <taxon>Magnoliopsida</taxon>
        <taxon>eudicotyledons</taxon>
        <taxon>Gunneridae</taxon>
        <taxon>Pentapetalae</taxon>
        <taxon>rosids</taxon>
        <taxon>malvids</taxon>
        <taxon>Malvales</taxon>
        <taxon>Malvaceae</taxon>
        <taxon>Malvoideae</taxon>
        <taxon>Gossypium</taxon>
    </lineage>
</organism>
<dbReference type="AlphaFoldDB" id="A0A5B6X5J5"/>
<proteinExistence type="predicted"/>
<dbReference type="GO" id="GO:0004523">
    <property type="term" value="F:RNA-DNA hybrid ribonuclease activity"/>
    <property type="evidence" value="ECO:0007669"/>
    <property type="project" value="InterPro"/>
</dbReference>
<name>A0A5B6X5J5_9ROSI</name>
<reference evidence="3" key="1">
    <citation type="journal article" date="2019" name="Plant Biotechnol. J.">
        <title>Genome sequencing of the Australian wild diploid species Gossypium australe highlights disease resistance and delayed gland morphogenesis.</title>
        <authorList>
            <person name="Cai Y."/>
            <person name="Cai X."/>
            <person name="Wang Q."/>
            <person name="Wang P."/>
            <person name="Zhang Y."/>
            <person name="Cai C."/>
            <person name="Xu Y."/>
            <person name="Wang K."/>
            <person name="Zhou Z."/>
            <person name="Wang C."/>
            <person name="Geng S."/>
            <person name="Li B."/>
            <person name="Dong Q."/>
            <person name="Hou Y."/>
            <person name="Wang H."/>
            <person name="Ai P."/>
            <person name="Liu Z."/>
            <person name="Yi F."/>
            <person name="Sun M."/>
            <person name="An G."/>
            <person name="Cheng J."/>
            <person name="Zhang Y."/>
            <person name="Shi Q."/>
            <person name="Xie Y."/>
            <person name="Shi X."/>
            <person name="Chang Y."/>
            <person name="Huang F."/>
            <person name="Chen Y."/>
            <person name="Hong S."/>
            <person name="Mi L."/>
            <person name="Sun Q."/>
            <person name="Zhang L."/>
            <person name="Zhou B."/>
            <person name="Peng R."/>
            <person name="Zhang X."/>
            <person name="Liu F."/>
        </authorList>
    </citation>
    <scope>NUCLEOTIDE SEQUENCE [LARGE SCALE GENOMIC DNA]</scope>
    <source>
        <strain evidence="3">cv. PA1801</strain>
    </source>
</reference>
<gene>
    <name evidence="2" type="ORF">EPI10_032696</name>
</gene>
<sequence>MNREDIIIEDLDKSQAGLYIHDIHRMKSRGRRLKFEFIPRSANSLAHILATESLRRKEGIYLTNSVPSYAEDQVRNDSVREPN</sequence>
<comment type="caution">
    <text evidence="2">The sequence shown here is derived from an EMBL/GenBank/DDBJ whole genome shotgun (WGS) entry which is preliminary data.</text>
</comment>
<dbReference type="GO" id="GO:0003676">
    <property type="term" value="F:nucleic acid binding"/>
    <property type="evidence" value="ECO:0007669"/>
    <property type="project" value="InterPro"/>
</dbReference>